<dbReference type="AlphaFoldDB" id="A0A8B8CT81"/>
<dbReference type="Proteomes" id="UP000694844">
    <property type="component" value="Chromosome 2"/>
</dbReference>
<dbReference type="GO" id="GO:0007229">
    <property type="term" value="P:integrin-mediated signaling pathway"/>
    <property type="evidence" value="ECO:0007669"/>
    <property type="project" value="InterPro"/>
</dbReference>
<feature type="compositionally biased region" description="Polar residues" evidence="1">
    <location>
        <begin position="35"/>
        <end position="48"/>
    </location>
</feature>
<evidence type="ECO:0000313" key="2">
    <source>
        <dbReference type="Proteomes" id="UP000694844"/>
    </source>
</evidence>
<dbReference type="KEGG" id="cvn:111120905"/>
<dbReference type="Gene3D" id="2.30.30.40">
    <property type="entry name" value="SH3 Domains"/>
    <property type="match status" value="1"/>
</dbReference>
<feature type="compositionally biased region" description="Acidic residues" evidence="1">
    <location>
        <begin position="520"/>
        <end position="540"/>
    </location>
</feature>
<dbReference type="RefSeq" id="XP_022317641.1">
    <property type="nucleotide sequence ID" value="XM_022461933.1"/>
</dbReference>
<protein>
    <submittedName>
        <fullName evidence="3">FYN-binding protein-like</fullName>
    </submittedName>
</protein>
<feature type="region of interest" description="Disordered" evidence="1">
    <location>
        <begin position="428"/>
        <end position="601"/>
    </location>
</feature>
<dbReference type="GO" id="GO:0072659">
    <property type="term" value="P:protein localization to plasma membrane"/>
    <property type="evidence" value="ECO:0007669"/>
    <property type="project" value="TreeGrafter"/>
</dbReference>
<feature type="compositionally biased region" description="Basic and acidic residues" evidence="1">
    <location>
        <begin position="541"/>
        <end position="575"/>
    </location>
</feature>
<dbReference type="OrthoDB" id="5986624at2759"/>
<dbReference type="GO" id="GO:0005886">
    <property type="term" value="C:plasma membrane"/>
    <property type="evidence" value="ECO:0007669"/>
    <property type="project" value="InterPro"/>
</dbReference>
<accession>A0A8B8CT81</accession>
<dbReference type="GO" id="GO:0050852">
    <property type="term" value="P:T cell receptor signaling pathway"/>
    <property type="evidence" value="ECO:0007669"/>
    <property type="project" value="TreeGrafter"/>
</dbReference>
<feature type="compositionally biased region" description="Basic and acidic residues" evidence="1">
    <location>
        <begin position="271"/>
        <end position="288"/>
    </location>
</feature>
<dbReference type="InterPro" id="IPR043443">
    <property type="entry name" value="FYB1/2-like"/>
</dbReference>
<sequence>MDVNRGLKTRNLSTNSRSTFQEEKNLEGNVGRGRTGNSVGSSDASASKNTHDKETSSSGIVNKRNSKLNIPSAFLAGEGNSAMNRPPITPKRAPAEENRPGVTPKPAFNKPRPNPVDKESSRATILRTIENAQQNRAHENGDVSNSESETVKKPINPFLARDLEKKVESFGNKPSTPVKSFKSDSDKPVPPWKQPKPAESDKPTPPWKLPKPEPDAEKPVPAWKARASQQAENKSESVPPWKARSDNTSSVTEEKPVPLWKQKNLQNKPEPLNKPETPNKPETSDVHPARTPSWKVKTEPVPRDEDKHAPVNKLKSPFLSDESQLSAAIGKLRRTSSGSEPPPVLRPVKKKPSVKRKSLTRAFDQKKFYAVDISSVETEEGPPAKPTKLFAGVNIDSIVEKYKARVASSTDENIEEIPAMEEEELEVDELYEELPEEPVAVRTKAPGQDNSRASKAVSLIPEMASDEEEEEYDDTANVVGAPPPLTSLPPPRPVDASLLPPPPVGRRLPPQVPPPTEAGGLEEDDLTQDDVYEPLDEIQLEIDRKEEEERKRKQDEKKAEKERKEREEKEKKEEQIQPSDLDTPQGEGNVKEDDKGGKNCLEVKKGMRVQLIRLTDNPKGKWLVKLTTTGLVGYVDSSNVEVDNNLIKSVMAGDYMNSLPPPPADFLLDDGEEYADADIGEPDVAPAGKFQY</sequence>
<reference evidence="3" key="1">
    <citation type="submission" date="2025-08" db="UniProtKB">
        <authorList>
            <consortium name="RefSeq"/>
        </authorList>
    </citation>
    <scope>IDENTIFICATION</scope>
    <source>
        <tissue evidence="3">Whole sample</tissue>
    </source>
</reference>
<feature type="compositionally biased region" description="Basic and acidic residues" evidence="1">
    <location>
        <begin position="589"/>
        <end position="601"/>
    </location>
</feature>
<evidence type="ECO:0000313" key="3">
    <source>
        <dbReference type="RefSeq" id="XP_022317641.1"/>
    </source>
</evidence>
<proteinExistence type="predicted"/>
<name>A0A8B8CT81_CRAVI</name>
<evidence type="ECO:0000256" key="1">
    <source>
        <dbReference type="SAM" id="MobiDB-lite"/>
    </source>
</evidence>
<feature type="region of interest" description="Disordered" evidence="1">
    <location>
        <begin position="1"/>
        <end position="359"/>
    </location>
</feature>
<feature type="compositionally biased region" description="Pro residues" evidence="1">
    <location>
        <begin position="481"/>
        <end position="516"/>
    </location>
</feature>
<feature type="compositionally biased region" description="Basic and acidic residues" evidence="1">
    <location>
        <begin position="296"/>
        <end position="309"/>
    </location>
</feature>
<gene>
    <name evidence="3" type="primary">LOC111120905</name>
</gene>
<dbReference type="PRINTS" id="PR01217">
    <property type="entry name" value="PRICHEXTENSN"/>
</dbReference>
<organism evidence="2 3">
    <name type="scientific">Crassostrea virginica</name>
    <name type="common">Eastern oyster</name>
    <dbReference type="NCBI Taxonomy" id="6565"/>
    <lineage>
        <taxon>Eukaryota</taxon>
        <taxon>Metazoa</taxon>
        <taxon>Spiralia</taxon>
        <taxon>Lophotrochozoa</taxon>
        <taxon>Mollusca</taxon>
        <taxon>Bivalvia</taxon>
        <taxon>Autobranchia</taxon>
        <taxon>Pteriomorphia</taxon>
        <taxon>Ostreida</taxon>
        <taxon>Ostreoidea</taxon>
        <taxon>Ostreidae</taxon>
        <taxon>Crassostrea</taxon>
    </lineage>
</organism>
<keyword evidence="2" id="KW-1185">Reference proteome</keyword>
<dbReference type="PANTHER" id="PTHR16830">
    <property type="entry name" value="SH2 CONTAINING ADAPTOR PRAM-1 RELATED"/>
    <property type="match status" value="1"/>
</dbReference>
<feature type="compositionally biased region" description="Polar residues" evidence="1">
    <location>
        <begin position="10"/>
        <end position="19"/>
    </location>
</feature>
<feature type="compositionally biased region" description="Acidic residues" evidence="1">
    <location>
        <begin position="464"/>
        <end position="474"/>
    </location>
</feature>
<feature type="compositionally biased region" description="Basic residues" evidence="1">
    <location>
        <begin position="347"/>
        <end position="359"/>
    </location>
</feature>
<dbReference type="GeneID" id="111120905"/>
<dbReference type="PANTHER" id="PTHR16830:SF12">
    <property type="entry name" value="PDZ DOMAIN-CONTAINING PROTEIN"/>
    <property type="match status" value="1"/>
</dbReference>